<feature type="domain" description="F-box" evidence="1">
    <location>
        <begin position="27"/>
        <end position="92"/>
    </location>
</feature>
<dbReference type="OrthoDB" id="2269034at2759"/>
<organism evidence="2">
    <name type="scientific">Dichomitus squalens</name>
    <dbReference type="NCBI Taxonomy" id="114155"/>
    <lineage>
        <taxon>Eukaryota</taxon>
        <taxon>Fungi</taxon>
        <taxon>Dikarya</taxon>
        <taxon>Basidiomycota</taxon>
        <taxon>Agaricomycotina</taxon>
        <taxon>Agaricomycetes</taxon>
        <taxon>Polyporales</taxon>
        <taxon>Polyporaceae</taxon>
        <taxon>Dichomitus</taxon>
    </lineage>
</organism>
<dbReference type="SUPFAM" id="SSF52047">
    <property type="entry name" value="RNI-like"/>
    <property type="match status" value="1"/>
</dbReference>
<dbReference type="AlphaFoldDB" id="A0A4Q9ML24"/>
<proteinExistence type="predicted"/>
<evidence type="ECO:0000259" key="1">
    <source>
        <dbReference type="Pfam" id="PF12937"/>
    </source>
</evidence>
<dbReference type="Proteomes" id="UP000292957">
    <property type="component" value="Unassembled WGS sequence"/>
</dbReference>
<dbReference type="PANTHER" id="PTHR38926">
    <property type="entry name" value="F-BOX DOMAIN CONTAINING PROTEIN, EXPRESSED"/>
    <property type="match status" value="1"/>
</dbReference>
<dbReference type="InterPro" id="IPR001810">
    <property type="entry name" value="F-box_dom"/>
</dbReference>
<dbReference type="PANTHER" id="PTHR38926:SF72">
    <property type="entry name" value="IM:7136021-RELATED"/>
    <property type="match status" value="1"/>
</dbReference>
<sequence>MGSSLALQLVQQAFGDVIIARISPSHIDRLPVEILSHVFRLLWFRTAPHPRLDIESWPRYHPVHPSIIHITHVCHRWREIALDTPILWSRVDDTLGLRMIAFLQRSRSAPVSLSTYLSVPHEGIAGELITTVLESCCERLRRLDVRLHAYDIFTHSRIDFAAPNLECLTIQCEIYDGVEIVEYPLLLQGQTMSLKALALLHIHHWLPANLFPNLVHLNISYFYMEELPLLMLSHLLAGCPRLETLHLGEVWSYPLLDLDLTPPSQKIPMPHLRSISTCCTTLQTAAQILAILELPPRSRIRIHNAPVDSHTWAADNLLPSLEFMKTLTRLEVAADTTSLYLVAEGDDAGLWIQAKWEGGSPSVWPQWLAELHRAIPFASITHFHVALTDWSILRELLTRMSALSVLGVMSFPNDDAGHEPMLSELSSTLLCNFAVVCPDLATLSIQCNLAPDVTQIASLATREGARRLSRLVLDFPGLVDPEPLMGHVDELKIGDGGVCTWEKRDGWDIENEFWRLPEEDEPRCVLPWNVTTHG</sequence>
<name>A0A4Q9ML24_9APHY</name>
<reference evidence="2" key="1">
    <citation type="submission" date="2019-01" db="EMBL/GenBank/DDBJ databases">
        <title>Draft genome sequences of three monokaryotic isolates of the white-rot basidiomycete fungus Dichomitus squalens.</title>
        <authorList>
            <consortium name="DOE Joint Genome Institute"/>
            <person name="Lopez S.C."/>
            <person name="Andreopoulos B."/>
            <person name="Pangilinan J."/>
            <person name="Lipzen A."/>
            <person name="Riley R."/>
            <person name="Ahrendt S."/>
            <person name="Ng V."/>
            <person name="Barry K."/>
            <person name="Daum C."/>
            <person name="Grigoriev I.V."/>
            <person name="Hilden K.S."/>
            <person name="Makela M.R."/>
            <person name="de Vries R.P."/>
        </authorList>
    </citation>
    <scope>NUCLEOTIDE SEQUENCE [LARGE SCALE GENOMIC DNA]</scope>
    <source>
        <strain evidence="2">OM18370.1</strain>
    </source>
</reference>
<protein>
    <recommendedName>
        <fullName evidence="1">F-box domain-containing protein</fullName>
    </recommendedName>
</protein>
<dbReference type="Gene3D" id="3.80.10.10">
    <property type="entry name" value="Ribonuclease Inhibitor"/>
    <property type="match status" value="1"/>
</dbReference>
<gene>
    <name evidence="2" type="ORF">BD311DRAFT_758781</name>
</gene>
<dbReference type="Pfam" id="PF12937">
    <property type="entry name" value="F-box-like"/>
    <property type="match status" value="1"/>
</dbReference>
<dbReference type="InterPro" id="IPR032675">
    <property type="entry name" value="LRR_dom_sf"/>
</dbReference>
<evidence type="ECO:0000313" key="2">
    <source>
        <dbReference type="EMBL" id="TBU28304.1"/>
    </source>
</evidence>
<dbReference type="EMBL" id="ML143423">
    <property type="protein sequence ID" value="TBU28304.1"/>
    <property type="molecule type" value="Genomic_DNA"/>
</dbReference>
<dbReference type="Gene3D" id="1.20.1280.50">
    <property type="match status" value="1"/>
</dbReference>
<accession>A0A4Q9ML24</accession>